<organism evidence="1 2">
    <name type="scientific">Cichlidogyrus casuarinus</name>
    <dbReference type="NCBI Taxonomy" id="1844966"/>
    <lineage>
        <taxon>Eukaryota</taxon>
        <taxon>Metazoa</taxon>
        <taxon>Spiralia</taxon>
        <taxon>Lophotrochozoa</taxon>
        <taxon>Platyhelminthes</taxon>
        <taxon>Monogenea</taxon>
        <taxon>Monopisthocotylea</taxon>
        <taxon>Dactylogyridea</taxon>
        <taxon>Ancyrocephalidae</taxon>
        <taxon>Cichlidogyrus</taxon>
    </lineage>
</organism>
<feature type="non-terminal residue" evidence="1">
    <location>
        <position position="171"/>
    </location>
</feature>
<dbReference type="AlphaFoldDB" id="A0ABD2PMD4"/>
<accession>A0ABD2PMD4</accession>
<sequence>MLSEIYLRKNIFTKKNLPISVPKRVTIYYNFSPPIPSLRSSDFLYLSFLCRFHTEDAKVTVYKSVTLPRLLVHLCSWARDLKKDLEPFERLHRLLIRGLPSQMNKLHEASNQDLGLRPLWLEGLNKSLCLLNSSVVAAINKVFNPLKLVLSRKPRDDSLYFRGFEHLSPAP</sequence>
<protein>
    <recommendedName>
        <fullName evidence="3">Maturase K</fullName>
    </recommendedName>
</protein>
<gene>
    <name evidence="1" type="ORF">Ciccas_013045</name>
</gene>
<proteinExistence type="predicted"/>
<evidence type="ECO:0000313" key="1">
    <source>
        <dbReference type="EMBL" id="KAL3308424.1"/>
    </source>
</evidence>
<evidence type="ECO:0008006" key="3">
    <source>
        <dbReference type="Google" id="ProtNLM"/>
    </source>
</evidence>
<dbReference type="EMBL" id="JBJKFK010005260">
    <property type="protein sequence ID" value="KAL3308424.1"/>
    <property type="molecule type" value="Genomic_DNA"/>
</dbReference>
<keyword evidence="2" id="KW-1185">Reference proteome</keyword>
<comment type="caution">
    <text evidence="1">The sequence shown here is derived from an EMBL/GenBank/DDBJ whole genome shotgun (WGS) entry which is preliminary data.</text>
</comment>
<dbReference type="Proteomes" id="UP001626550">
    <property type="component" value="Unassembled WGS sequence"/>
</dbReference>
<evidence type="ECO:0000313" key="2">
    <source>
        <dbReference type="Proteomes" id="UP001626550"/>
    </source>
</evidence>
<name>A0ABD2PMD4_9PLAT</name>
<reference evidence="1 2" key="1">
    <citation type="submission" date="2024-11" db="EMBL/GenBank/DDBJ databases">
        <title>Adaptive evolution of stress response genes in parasites aligns with host niche diversity.</title>
        <authorList>
            <person name="Hahn C."/>
            <person name="Resl P."/>
        </authorList>
    </citation>
    <scope>NUCLEOTIDE SEQUENCE [LARGE SCALE GENOMIC DNA]</scope>
    <source>
        <strain evidence="1">EGGRZ-B1_66</strain>
        <tissue evidence="1">Body</tissue>
    </source>
</reference>